<sequence length="268" mass="29717">MEYKDRLFVESLERGFEVLRAFEGHESLGLAEIAEKAGITRSAAQRFTHTLEVLGFLRRDAARRWRLTPRTLEFGTYYLAADPLIAQATPHLVDLNNDCGETVNLSRPDALDMVFLGRFTANRRSFIHMPQGMRVPMYCGATGRAYLATLPRDAAQEMVERSVRRAFTPSTQTDPDRIMEAVDAARERGFATAAEQFYVGDLNIACAIVGTDGTGLGAVNISCPTSRWSMADMERELAPRLIETVGFISSVPAARADSGLHHSERNQS</sequence>
<keyword evidence="7" id="KW-1185">Reference proteome</keyword>
<reference evidence="6 7" key="1">
    <citation type="submission" date="2016-11" db="EMBL/GenBank/DDBJ databases">
        <authorList>
            <person name="Varghese N."/>
            <person name="Submissions S."/>
        </authorList>
    </citation>
    <scope>NUCLEOTIDE SEQUENCE [LARGE SCALE GENOMIC DNA]</scope>
    <source>
        <strain evidence="6 7">DSM 21988</strain>
    </source>
</reference>
<proteinExistence type="predicted"/>
<dbReference type="Gene3D" id="3.30.450.40">
    <property type="match status" value="1"/>
</dbReference>
<evidence type="ECO:0000256" key="3">
    <source>
        <dbReference type="ARBA" id="ARBA00023163"/>
    </source>
</evidence>
<gene>
    <name evidence="6" type="ORF">SAMN02745911_1594</name>
</gene>
<protein>
    <submittedName>
        <fullName evidence="6">Transcriptional regulator, IclR family</fullName>
    </submittedName>
</protein>
<evidence type="ECO:0000256" key="2">
    <source>
        <dbReference type="ARBA" id="ARBA00023125"/>
    </source>
</evidence>
<keyword evidence="1" id="KW-0805">Transcription regulation</keyword>
<dbReference type="PANTHER" id="PTHR30136:SF34">
    <property type="entry name" value="TRANSCRIPTIONAL REGULATOR"/>
    <property type="match status" value="1"/>
</dbReference>
<evidence type="ECO:0000256" key="1">
    <source>
        <dbReference type="ARBA" id="ARBA00023015"/>
    </source>
</evidence>
<name>A0ABY1IEV1_9HYPH</name>
<feature type="domain" description="HTH iclR-type" evidence="4">
    <location>
        <begin position="9"/>
        <end position="69"/>
    </location>
</feature>
<dbReference type="Gene3D" id="1.10.10.10">
    <property type="entry name" value="Winged helix-like DNA-binding domain superfamily/Winged helix DNA-binding domain"/>
    <property type="match status" value="1"/>
</dbReference>
<dbReference type="SUPFAM" id="SSF46785">
    <property type="entry name" value="Winged helix' DNA-binding domain"/>
    <property type="match status" value="1"/>
</dbReference>
<dbReference type="RefSeq" id="WP_060604891.1">
    <property type="nucleotide sequence ID" value="NZ_FQZC01000002.1"/>
</dbReference>
<accession>A0ABY1IEV1</accession>
<dbReference type="PROSITE" id="PS51078">
    <property type="entry name" value="ICLR_ED"/>
    <property type="match status" value="1"/>
</dbReference>
<dbReference type="Pfam" id="PF01614">
    <property type="entry name" value="IclR_C"/>
    <property type="match status" value="1"/>
</dbReference>
<evidence type="ECO:0000259" key="4">
    <source>
        <dbReference type="PROSITE" id="PS51077"/>
    </source>
</evidence>
<evidence type="ECO:0000313" key="7">
    <source>
        <dbReference type="Proteomes" id="UP000184290"/>
    </source>
</evidence>
<keyword evidence="2" id="KW-0238">DNA-binding</keyword>
<dbReference type="Proteomes" id="UP000184290">
    <property type="component" value="Unassembled WGS sequence"/>
</dbReference>
<dbReference type="EMBL" id="FQZC01000002">
    <property type="protein sequence ID" value="SHJ07444.1"/>
    <property type="molecule type" value="Genomic_DNA"/>
</dbReference>
<keyword evidence="3" id="KW-0804">Transcription</keyword>
<evidence type="ECO:0000313" key="6">
    <source>
        <dbReference type="EMBL" id="SHJ07444.1"/>
    </source>
</evidence>
<dbReference type="InterPro" id="IPR029016">
    <property type="entry name" value="GAF-like_dom_sf"/>
</dbReference>
<comment type="caution">
    <text evidence="6">The sequence shown here is derived from an EMBL/GenBank/DDBJ whole genome shotgun (WGS) entry which is preliminary data.</text>
</comment>
<dbReference type="PANTHER" id="PTHR30136">
    <property type="entry name" value="HELIX-TURN-HELIX TRANSCRIPTIONAL REGULATOR, ICLR FAMILY"/>
    <property type="match status" value="1"/>
</dbReference>
<dbReference type="Pfam" id="PF09339">
    <property type="entry name" value="HTH_IclR"/>
    <property type="match status" value="1"/>
</dbReference>
<dbReference type="PROSITE" id="PS51077">
    <property type="entry name" value="HTH_ICLR"/>
    <property type="match status" value="1"/>
</dbReference>
<evidence type="ECO:0000259" key="5">
    <source>
        <dbReference type="PROSITE" id="PS51078"/>
    </source>
</evidence>
<dbReference type="InterPro" id="IPR036390">
    <property type="entry name" value="WH_DNA-bd_sf"/>
</dbReference>
<dbReference type="SUPFAM" id="SSF55781">
    <property type="entry name" value="GAF domain-like"/>
    <property type="match status" value="1"/>
</dbReference>
<dbReference type="InterPro" id="IPR036388">
    <property type="entry name" value="WH-like_DNA-bd_sf"/>
</dbReference>
<organism evidence="6 7">
    <name type="scientific">Aureimonas altamirensis DSM 21988</name>
    <dbReference type="NCBI Taxonomy" id="1121026"/>
    <lineage>
        <taxon>Bacteria</taxon>
        <taxon>Pseudomonadati</taxon>
        <taxon>Pseudomonadota</taxon>
        <taxon>Alphaproteobacteria</taxon>
        <taxon>Hyphomicrobiales</taxon>
        <taxon>Aurantimonadaceae</taxon>
        <taxon>Aureimonas</taxon>
    </lineage>
</organism>
<dbReference type="InterPro" id="IPR050707">
    <property type="entry name" value="HTH_MetabolicPath_Reg"/>
</dbReference>
<dbReference type="InterPro" id="IPR014757">
    <property type="entry name" value="Tscrpt_reg_IclR_C"/>
</dbReference>
<feature type="domain" description="IclR-ED" evidence="5">
    <location>
        <begin position="70"/>
        <end position="254"/>
    </location>
</feature>
<dbReference type="SMART" id="SM00346">
    <property type="entry name" value="HTH_ICLR"/>
    <property type="match status" value="1"/>
</dbReference>
<dbReference type="InterPro" id="IPR005471">
    <property type="entry name" value="Tscrpt_reg_IclR_N"/>
</dbReference>